<dbReference type="EMBL" id="GL449285">
    <property type="protein sequence ID" value="EFN83029.1"/>
    <property type="molecule type" value="Genomic_DNA"/>
</dbReference>
<reference evidence="2 3" key="1">
    <citation type="journal article" date="2010" name="Science">
        <title>Genomic comparison of the ants Camponotus floridanus and Harpegnathos saltator.</title>
        <authorList>
            <person name="Bonasio R."/>
            <person name="Zhang G."/>
            <person name="Ye C."/>
            <person name="Mutti N.S."/>
            <person name="Fang X."/>
            <person name="Qin N."/>
            <person name="Donahue G."/>
            <person name="Yang P."/>
            <person name="Li Q."/>
            <person name="Li C."/>
            <person name="Zhang P."/>
            <person name="Huang Z."/>
            <person name="Berger S.L."/>
            <person name="Reinberg D."/>
            <person name="Wang J."/>
            <person name="Liebig J."/>
        </authorList>
    </citation>
    <scope>NUCLEOTIDE SEQUENCE [LARGE SCALE GENOMIC DNA]</scope>
    <source>
        <strain evidence="2 3">R22 G/1</strain>
    </source>
</reference>
<dbReference type="InParanoid" id="E2BMP4"/>
<dbReference type="InterPro" id="IPR038602">
    <property type="entry name" value="Mite_allergen_7_sf"/>
</dbReference>
<keyword evidence="3" id="KW-1185">Reference proteome</keyword>
<feature type="signal peptide" evidence="1">
    <location>
        <begin position="1"/>
        <end position="16"/>
    </location>
</feature>
<dbReference type="AlphaFoldDB" id="E2BMP4"/>
<proteinExistence type="predicted"/>
<dbReference type="Proteomes" id="UP000008237">
    <property type="component" value="Unassembled WGS sequence"/>
</dbReference>
<dbReference type="InterPro" id="IPR020234">
    <property type="entry name" value="Mite_allergen_group-7"/>
</dbReference>
<feature type="chain" id="PRO_5003158198" evidence="1">
    <location>
        <begin position="17"/>
        <end position="384"/>
    </location>
</feature>
<organism evidence="3">
    <name type="scientific">Harpegnathos saltator</name>
    <name type="common">Jerdon's jumping ant</name>
    <dbReference type="NCBI Taxonomy" id="610380"/>
    <lineage>
        <taxon>Eukaryota</taxon>
        <taxon>Metazoa</taxon>
        <taxon>Ecdysozoa</taxon>
        <taxon>Arthropoda</taxon>
        <taxon>Hexapoda</taxon>
        <taxon>Insecta</taxon>
        <taxon>Pterygota</taxon>
        <taxon>Neoptera</taxon>
        <taxon>Endopterygota</taxon>
        <taxon>Hymenoptera</taxon>
        <taxon>Apocrita</taxon>
        <taxon>Aculeata</taxon>
        <taxon>Formicoidea</taxon>
        <taxon>Formicidae</taxon>
        <taxon>Ponerinae</taxon>
        <taxon>Ponerini</taxon>
        <taxon>Harpegnathos</taxon>
    </lineage>
</organism>
<evidence type="ECO:0000313" key="3">
    <source>
        <dbReference type="Proteomes" id="UP000008237"/>
    </source>
</evidence>
<name>E2BMP4_HARSA</name>
<protein>
    <submittedName>
        <fullName evidence="2">Uncharacterized protein</fullName>
    </submittedName>
</protein>
<dbReference type="Pfam" id="PF16984">
    <property type="entry name" value="Grp7_allergen"/>
    <property type="match status" value="1"/>
</dbReference>
<gene>
    <name evidence="2" type="ORF">EAI_16713</name>
</gene>
<dbReference type="OrthoDB" id="6419576at2759"/>
<evidence type="ECO:0000256" key="1">
    <source>
        <dbReference type="SAM" id="SignalP"/>
    </source>
</evidence>
<keyword evidence="1" id="KW-0732">Signal</keyword>
<evidence type="ECO:0000313" key="2">
    <source>
        <dbReference type="EMBL" id="EFN83029.1"/>
    </source>
</evidence>
<dbReference type="OMA" id="YENRMIT"/>
<sequence>MKLIYIVFTLVALVSAETPDVPNNILPEDLRTYVNVRKALEDLIPWLSQRIIENNLDPYSLDNIQREFWVPFPGIPLISYKANLILHSGELKGLSQLRFTDATLTYENRMITLAIDTEFPLFAPLSKRKRKRDVERMCISVCSLRSLSVYTVEHTAILDKAFDRLLPQLQAFILEHGMDPMELADVSDRLLPNLPGILGGHIDLKSGWLQNLSKLKRADHVVARYSEQKLTLDMDLGFDVLDFNYQYDIQYMLFSRQGDIYGRFYRLKLKVVLTIDFAERYISLNSIKFVVVGKYDIKFEGHILDSILNLATKAVTTIFKKDVLAHIERRAMQIFGAKIDEWNKLIWPPSNEELATPAEMTYDFDTFGIDTFDVKLDTLDFKLD</sequence>
<accession>E2BMP4</accession>
<dbReference type="Gene3D" id="3.15.10.50">
    <property type="match status" value="2"/>
</dbReference>